<protein>
    <submittedName>
        <fullName evidence="1">Uncharacterized protein</fullName>
    </submittedName>
</protein>
<accession>A0ABS4MA36</accession>
<organism evidence="1 2">
    <name type="scientific">Streptomyces griseochromogenes</name>
    <dbReference type="NCBI Taxonomy" id="68214"/>
    <lineage>
        <taxon>Bacteria</taxon>
        <taxon>Bacillati</taxon>
        <taxon>Actinomycetota</taxon>
        <taxon>Actinomycetes</taxon>
        <taxon>Kitasatosporales</taxon>
        <taxon>Streptomycetaceae</taxon>
        <taxon>Streptomyces</taxon>
    </lineage>
</organism>
<evidence type="ECO:0000313" key="2">
    <source>
        <dbReference type="Proteomes" id="UP001519309"/>
    </source>
</evidence>
<evidence type="ECO:0000313" key="1">
    <source>
        <dbReference type="EMBL" id="MBP2056542.1"/>
    </source>
</evidence>
<dbReference type="EMBL" id="JAGGLP010000050">
    <property type="protein sequence ID" value="MBP2056542.1"/>
    <property type="molecule type" value="Genomic_DNA"/>
</dbReference>
<gene>
    <name evidence="1" type="ORF">J2Z21_009561</name>
</gene>
<keyword evidence="2" id="KW-1185">Reference proteome</keyword>
<dbReference type="Proteomes" id="UP001519309">
    <property type="component" value="Unassembled WGS sequence"/>
</dbReference>
<sequence length="90" mass="9978">MPINEGILERSGTTSVDEQNLTTAVSYDTIYAVRVHENMAARHSPGRSAKYLESGLPEVADDVQALIAAQIRRALRWKPRFLIAGTGRRL</sequence>
<reference evidence="1 2" key="1">
    <citation type="submission" date="2021-03" db="EMBL/GenBank/DDBJ databases">
        <title>Genomic Encyclopedia of Type Strains, Phase IV (KMG-IV): sequencing the most valuable type-strain genomes for metagenomic binning, comparative biology and taxonomic classification.</title>
        <authorList>
            <person name="Goeker M."/>
        </authorList>
    </citation>
    <scope>NUCLEOTIDE SEQUENCE [LARGE SCALE GENOMIC DNA]</scope>
    <source>
        <strain evidence="1 2">DSM 40499</strain>
    </source>
</reference>
<proteinExistence type="predicted"/>
<comment type="caution">
    <text evidence="1">The sequence shown here is derived from an EMBL/GenBank/DDBJ whole genome shotgun (WGS) entry which is preliminary data.</text>
</comment>
<dbReference type="RefSeq" id="WP_308281988.1">
    <property type="nucleotide sequence ID" value="NZ_CP016279.1"/>
</dbReference>
<name>A0ABS4MA36_9ACTN</name>